<keyword evidence="1" id="KW-0472">Membrane</keyword>
<dbReference type="RefSeq" id="WP_152119355.1">
    <property type="nucleotide sequence ID" value="NZ_QJOW01000001.1"/>
</dbReference>
<comment type="caution">
    <text evidence="4">The sequence shown here is derived from an EMBL/GenBank/DDBJ whole genome shotgun (WGS) entry which is preliminary data.</text>
</comment>
<evidence type="ECO:0000259" key="2">
    <source>
        <dbReference type="Pfam" id="PF23995"/>
    </source>
</evidence>
<evidence type="ECO:0000313" key="8">
    <source>
        <dbReference type="Proteomes" id="UP000326865"/>
    </source>
</evidence>
<accession>A0A5N5U482</accession>
<dbReference type="EMBL" id="QMDY01000005">
    <property type="protein sequence ID" value="KAB7517298.1"/>
    <property type="molecule type" value="Genomic_DNA"/>
</dbReference>
<name>A0A5N5UF26_9EURY</name>
<dbReference type="Proteomes" id="UP000326207">
    <property type="component" value="Unassembled WGS sequence"/>
</dbReference>
<dbReference type="Proteomes" id="UP000326302">
    <property type="component" value="Unassembled WGS sequence"/>
</dbReference>
<protein>
    <recommendedName>
        <fullName evidence="2">DUF7313 domain-containing protein</fullName>
    </recommendedName>
</protein>
<proteinExistence type="predicted"/>
<accession>A0A5N5UI96</accession>
<organism evidence="4 6">
    <name type="scientific">Halosegnis rubeus</name>
    <dbReference type="NCBI Taxonomy" id="2212850"/>
    <lineage>
        <taxon>Archaea</taxon>
        <taxon>Methanobacteriati</taxon>
        <taxon>Methanobacteriota</taxon>
        <taxon>Stenosarchaea group</taxon>
        <taxon>Halobacteria</taxon>
        <taxon>Halobacteriales</taxon>
        <taxon>Natronomonadaceae</taxon>
        <taxon>Halosegnis</taxon>
    </lineage>
</organism>
<keyword evidence="8" id="KW-1185">Reference proteome</keyword>
<sequence length="152" mass="17085">MENFVAWFGPVDQILAQNVLSAPLIAYLLLGLVVLNMLGRALEYRQHQSQAASGDWQDVTRHPLRVGTNFLLVVGAFYYMTIAHHGGLVFSMLVATVFVTDLFEFESRQVEVRNDRDLTPPKGAVTASILMLAYILFQTFFFAVAPFWSQVV</sequence>
<evidence type="ECO:0000313" key="6">
    <source>
        <dbReference type="Proteomes" id="UP000326207"/>
    </source>
</evidence>
<keyword evidence="1" id="KW-1133">Transmembrane helix</keyword>
<feature type="transmembrane region" description="Helical" evidence="1">
    <location>
        <begin position="20"/>
        <end position="42"/>
    </location>
</feature>
<gene>
    <name evidence="3" type="ORF">DM867_10050</name>
    <name evidence="5" type="ORF">DMP03_03690</name>
    <name evidence="4" type="ORF">DP108_09795</name>
</gene>
<dbReference type="EMBL" id="QJOW01000001">
    <property type="protein sequence ID" value="KAB7518469.1"/>
    <property type="molecule type" value="Genomic_DNA"/>
</dbReference>
<dbReference type="InterPro" id="IPR055737">
    <property type="entry name" value="DUF7313"/>
</dbReference>
<dbReference type="AlphaFoldDB" id="A0A5N5UF26"/>
<evidence type="ECO:0000313" key="3">
    <source>
        <dbReference type="EMBL" id="KAB7513315.1"/>
    </source>
</evidence>
<dbReference type="Pfam" id="PF23995">
    <property type="entry name" value="DUF7313"/>
    <property type="match status" value="1"/>
</dbReference>
<feature type="transmembrane region" description="Helical" evidence="1">
    <location>
        <begin position="124"/>
        <end position="148"/>
    </location>
</feature>
<dbReference type="Proteomes" id="UP000326865">
    <property type="component" value="Unassembled WGS sequence"/>
</dbReference>
<evidence type="ECO:0000313" key="4">
    <source>
        <dbReference type="EMBL" id="KAB7517298.1"/>
    </source>
</evidence>
<evidence type="ECO:0000313" key="7">
    <source>
        <dbReference type="Proteomes" id="UP000326302"/>
    </source>
</evidence>
<accession>A0A5N5UF26</accession>
<keyword evidence="1" id="KW-0812">Transmembrane</keyword>
<dbReference type="EMBL" id="QKKZ01000004">
    <property type="protein sequence ID" value="KAB7513315.1"/>
    <property type="molecule type" value="Genomic_DNA"/>
</dbReference>
<dbReference type="OrthoDB" id="234683at2157"/>
<feature type="domain" description="DUF7313" evidence="2">
    <location>
        <begin position="5"/>
        <end position="152"/>
    </location>
</feature>
<reference evidence="6 7" key="1">
    <citation type="submission" date="2019-10" db="EMBL/GenBank/DDBJ databases">
        <title>Unraveling microbial dark matter from salterns through culturing: the case of the genus Halosegnis.</title>
        <authorList>
            <person name="Duran-Viseras A."/>
            <person name="Andrei A.-S."/>
            <person name="Vera-Gargallo B."/>
            <person name="Ghai R."/>
            <person name="Sanchez-Porro C."/>
            <person name="Ventosa A."/>
        </authorList>
    </citation>
    <scope>NUCLEOTIDE SEQUENCE [LARGE SCALE GENOMIC DNA]</scope>
    <source>
        <strain evidence="5 7">F17-44</strain>
        <strain evidence="3 8">F18-79</strain>
        <strain evidence="4 6">F19-13</strain>
    </source>
</reference>
<evidence type="ECO:0000313" key="5">
    <source>
        <dbReference type="EMBL" id="KAB7518469.1"/>
    </source>
</evidence>
<evidence type="ECO:0000256" key="1">
    <source>
        <dbReference type="SAM" id="Phobius"/>
    </source>
</evidence>